<dbReference type="InParanoid" id="A0A286UXD8"/>
<keyword evidence="3" id="KW-1185">Reference proteome</keyword>
<dbReference type="InterPro" id="IPR034751">
    <property type="entry name" value="Yippee"/>
</dbReference>
<gene>
    <name evidence="2" type="ORF">PNOK_0131500</name>
</gene>
<accession>A0A286UXD8</accession>
<dbReference type="InterPro" id="IPR039058">
    <property type="entry name" value="Yippee_fam"/>
</dbReference>
<dbReference type="STRING" id="2282107.A0A286UXD8"/>
<evidence type="ECO:0000313" key="2">
    <source>
        <dbReference type="EMBL" id="PAV24247.1"/>
    </source>
</evidence>
<sequence>MDDLLSRAYCGAQSPKAGLFDDVHNVSMGPRQVWLMRTGAHTVRELKCLGCRAYVGFQIDHAHEPTEKWKDGAYILERQFLFIHSVYECASSESESDDSVLFGVFSEKLELLQLLGKGTLPPTPDQVDTRILAGSTPCFFALDLSYFNSNIYEQGPDKLVHKQGLNTDHCANSINVLTHFGEWIQCSLQLRA</sequence>
<protein>
    <submittedName>
        <fullName evidence="2">Yippee</fullName>
    </submittedName>
</protein>
<feature type="domain" description="Yippee" evidence="1">
    <location>
        <begin position="1"/>
        <end position="85"/>
    </location>
</feature>
<organism evidence="2 3">
    <name type="scientific">Pyrrhoderma noxium</name>
    <dbReference type="NCBI Taxonomy" id="2282107"/>
    <lineage>
        <taxon>Eukaryota</taxon>
        <taxon>Fungi</taxon>
        <taxon>Dikarya</taxon>
        <taxon>Basidiomycota</taxon>
        <taxon>Agaricomycotina</taxon>
        <taxon>Agaricomycetes</taxon>
        <taxon>Hymenochaetales</taxon>
        <taxon>Hymenochaetaceae</taxon>
        <taxon>Pyrrhoderma</taxon>
    </lineage>
</organism>
<dbReference type="PROSITE" id="PS51792">
    <property type="entry name" value="YIPPEE"/>
    <property type="match status" value="1"/>
</dbReference>
<comment type="caution">
    <text evidence="2">The sequence shown here is derived from an EMBL/GenBank/DDBJ whole genome shotgun (WGS) entry which is preliminary data.</text>
</comment>
<evidence type="ECO:0000313" key="3">
    <source>
        <dbReference type="Proteomes" id="UP000217199"/>
    </source>
</evidence>
<evidence type="ECO:0000259" key="1">
    <source>
        <dbReference type="PROSITE" id="PS51792"/>
    </source>
</evidence>
<reference evidence="2 3" key="1">
    <citation type="journal article" date="2017" name="Mol. Ecol.">
        <title>Comparative and population genomic landscape of Phellinus noxius: A hypervariable fungus causing root rot in trees.</title>
        <authorList>
            <person name="Chung C.L."/>
            <person name="Lee T.J."/>
            <person name="Akiba M."/>
            <person name="Lee H.H."/>
            <person name="Kuo T.H."/>
            <person name="Liu D."/>
            <person name="Ke H.M."/>
            <person name="Yokoi T."/>
            <person name="Roa M.B."/>
            <person name="Lu M.J."/>
            <person name="Chang Y.Y."/>
            <person name="Ann P.J."/>
            <person name="Tsai J.N."/>
            <person name="Chen C.Y."/>
            <person name="Tzean S.S."/>
            <person name="Ota Y."/>
            <person name="Hattori T."/>
            <person name="Sahashi N."/>
            <person name="Liou R.F."/>
            <person name="Kikuchi T."/>
            <person name="Tsai I.J."/>
        </authorList>
    </citation>
    <scope>NUCLEOTIDE SEQUENCE [LARGE SCALE GENOMIC DNA]</scope>
    <source>
        <strain evidence="2 3">FFPRI411160</strain>
    </source>
</reference>
<name>A0A286UXD8_9AGAM</name>
<dbReference type="OrthoDB" id="6407410at2759"/>
<dbReference type="AlphaFoldDB" id="A0A286UXD8"/>
<dbReference type="Proteomes" id="UP000217199">
    <property type="component" value="Unassembled WGS sequence"/>
</dbReference>
<proteinExistence type="predicted"/>
<dbReference type="PANTHER" id="PTHR13848">
    <property type="entry name" value="PROTEIN YIPPEE-LIKE CG15309-RELATED"/>
    <property type="match status" value="1"/>
</dbReference>
<dbReference type="EMBL" id="NBII01000001">
    <property type="protein sequence ID" value="PAV24247.1"/>
    <property type="molecule type" value="Genomic_DNA"/>
</dbReference>